<dbReference type="Proteomes" id="UP001296104">
    <property type="component" value="Unassembled WGS sequence"/>
</dbReference>
<protein>
    <submittedName>
        <fullName evidence="2">Uncharacterized protein</fullName>
    </submittedName>
</protein>
<proteinExistence type="predicted"/>
<dbReference type="EMBL" id="CAVMBE010000096">
    <property type="protein sequence ID" value="CAK4033854.1"/>
    <property type="molecule type" value="Genomic_DNA"/>
</dbReference>
<gene>
    <name evidence="2" type="ORF">LECACI_7A009012</name>
</gene>
<comment type="caution">
    <text evidence="2">The sequence shown here is derived from an EMBL/GenBank/DDBJ whole genome shotgun (WGS) entry which is preliminary data.</text>
</comment>
<evidence type="ECO:0000256" key="1">
    <source>
        <dbReference type="SAM" id="MobiDB-lite"/>
    </source>
</evidence>
<sequence length="421" mass="47782">MRSTSGIEITLLHEAPYGPSTTIREYENSNIQRHADFQGASHSVLISQWHRNALQLRLKFSADFQLKSSEEGVKILVVVRNAEQAFYLPAEAVPGKEYILRSFWRMSGGDGTRWEPRCDVRVPLQAHPANPDRSDSTWQNMYEPNACCVAVSVSRGRLTRTGRKPSRSLPTDPPEKDRHRDTGNPKVINEAWFEQQGDSEVFQFLNVGSIEVADEKPLNTEEDFSRKEVKALLGTTYALTAPESYAVDASPTRKYANAKRKRDFKWEPEQSVKLKAEWNTSNVDHKVPAFDYRYPEKRKLGALFCKRANFDTCLAKPSAYRACDDEQDDEEPPPAYAAKGKQDDDFENKVKVEPVEKDYSGSAPVAPRCGTSPMAFSRSGTMRNYASKDAGDVQDEELLHLMLEENLLRQDIRREQLRKGV</sequence>
<keyword evidence="3" id="KW-1185">Reference proteome</keyword>
<name>A0AAI8Z7C1_9PEZI</name>
<evidence type="ECO:0000313" key="2">
    <source>
        <dbReference type="EMBL" id="CAK4033854.1"/>
    </source>
</evidence>
<reference evidence="2" key="1">
    <citation type="submission" date="2023-11" db="EMBL/GenBank/DDBJ databases">
        <authorList>
            <person name="Alioto T."/>
            <person name="Alioto T."/>
            <person name="Gomez Garrido J."/>
        </authorList>
    </citation>
    <scope>NUCLEOTIDE SEQUENCE</scope>
</reference>
<feature type="region of interest" description="Disordered" evidence="1">
    <location>
        <begin position="158"/>
        <end position="184"/>
    </location>
</feature>
<accession>A0AAI8Z7C1</accession>
<feature type="compositionally biased region" description="Basic and acidic residues" evidence="1">
    <location>
        <begin position="340"/>
        <end position="359"/>
    </location>
</feature>
<evidence type="ECO:0000313" key="3">
    <source>
        <dbReference type="Proteomes" id="UP001296104"/>
    </source>
</evidence>
<feature type="region of interest" description="Disordered" evidence="1">
    <location>
        <begin position="321"/>
        <end position="378"/>
    </location>
</feature>
<organism evidence="2 3">
    <name type="scientific">Lecanosticta acicola</name>
    <dbReference type="NCBI Taxonomy" id="111012"/>
    <lineage>
        <taxon>Eukaryota</taxon>
        <taxon>Fungi</taxon>
        <taxon>Dikarya</taxon>
        <taxon>Ascomycota</taxon>
        <taxon>Pezizomycotina</taxon>
        <taxon>Dothideomycetes</taxon>
        <taxon>Dothideomycetidae</taxon>
        <taxon>Mycosphaerellales</taxon>
        <taxon>Mycosphaerellaceae</taxon>
        <taxon>Lecanosticta</taxon>
    </lineage>
</organism>
<dbReference type="AlphaFoldDB" id="A0AAI8Z7C1"/>
<feature type="compositionally biased region" description="Basic and acidic residues" evidence="1">
    <location>
        <begin position="173"/>
        <end position="183"/>
    </location>
</feature>